<evidence type="ECO:0008006" key="4">
    <source>
        <dbReference type="Google" id="ProtNLM"/>
    </source>
</evidence>
<feature type="signal peptide" evidence="1">
    <location>
        <begin position="1"/>
        <end position="19"/>
    </location>
</feature>
<name>A0A4S2FUF3_9BACT</name>
<dbReference type="Proteomes" id="UP000310760">
    <property type="component" value="Unassembled WGS sequence"/>
</dbReference>
<proteinExistence type="predicted"/>
<protein>
    <recommendedName>
        <fullName evidence="4">Fimbrillin family protein</fullName>
    </recommendedName>
</protein>
<gene>
    <name evidence="2" type="ORF">E5339_01660</name>
</gene>
<evidence type="ECO:0000313" key="3">
    <source>
        <dbReference type="Proteomes" id="UP000310760"/>
    </source>
</evidence>
<evidence type="ECO:0000313" key="2">
    <source>
        <dbReference type="EMBL" id="TGY72937.1"/>
    </source>
</evidence>
<dbReference type="EMBL" id="SRYJ01000003">
    <property type="protein sequence ID" value="TGY72937.1"/>
    <property type="molecule type" value="Genomic_DNA"/>
</dbReference>
<evidence type="ECO:0000256" key="1">
    <source>
        <dbReference type="SAM" id="SignalP"/>
    </source>
</evidence>
<feature type="chain" id="PRO_5020904480" description="Fimbrillin family protein" evidence="1">
    <location>
        <begin position="20"/>
        <end position="1471"/>
    </location>
</feature>
<keyword evidence="1" id="KW-0732">Signal</keyword>
<comment type="caution">
    <text evidence="2">The sequence shown here is derived from an EMBL/GenBank/DDBJ whole genome shotgun (WGS) entry which is preliminary data.</text>
</comment>
<dbReference type="PROSITE" id="PS51257">
    <property type="entry name" value="PROKAR_LIPOPROTEIN"/>
    <property type="match status" value="1"/>
</dbReference>
<accession>A0A4S2FUF3</accession>
<organism evidence="2 3">
    <name type="scientific">Phocaeicola sartorii</name>
    <dbReference type="NCBI Taxonomy" id="671267"/>
    <lineage>
        <taxon>Bacteria</taxon>
        <taxon>Pseudomonadati</taxon>
        <taxon>Bacteroidota</taxon>
        <taxon>Bacteroidia</taxon>
        <taxon>Bacteroidales</taxon>
        <taxon>Bacteroidaceae</taxon>
        <taxon>Phocaeicola</taxon>
    </lineage>
</organism>
<dbReference type="RefSeq" id="WP_135950318.1">
    <property type="nucleotide sequence ID" value="NZ_CAOOJZ010000006.1"/>
</dbReference>
<sequence length="1471" mass="157192">MDKMINLLSVLFFCGILLASCQDEEIPAYSDVSRAASDTKTTYTEGSLRQNADGTWQASSRVPLIGSGRIVNLVGNGLLSAVGSGDCKLGNLMDIDLTNAASFSGSLLAVELGVPIVSVKDMYRLYKAGQKAGFIYRPNAQSGKLLGAEVLKGFWLEFYREGVKVGSAASGGGSGGVLGLDLLTLPSTGKGDLECEIAATCDADFDEVRMGTIKVDVNLLDAIEVCYAFVGDNPEIPAVTGNSWFDDGAGLSVPDKFNVVDAENVIDPDKHATYADVLVSISHSVKVDFGKDIPANYEVGFYFNETNVLDLGLLAGSTSLSSYSPEGEKLQTAGGNLSVLSLKLLSGGRQKISMVAQNPFRQAKLQFAGGLKTAGGEIYNAYLRKPVELDPTNFFSMAGGETTRNYYNLPVPQKGTVTYELVEQPAGASAAVSPSGKRVVGMRVPGDYKIRATYRIHIDGTEHPDKELVQEVVVTKTVAAATTCNQWITHTSRGAVVTSPVDHGSGCLLCLPLGTEGVNNIVDDDYTNYQTYTGLLDLASNIPVTAIRMDTPVTPSQEGGKVRTGFVLQASKKLLNLGALQFFRIRLYKGNTEVDKGTADENTTVGVGLLGSDEGKIRYSIETDQEFDRIELWTSGVLDLGLVKQLRIYGAFYEPADAADCENLSIGDACMEMMNPVNAGLDIDYEHLELGFGLLGVGNVFADLEHILDGDKTSGALSNTTLGLLLGSTMALRFHPVEGNQTVGVLLKTTGSIANADVISAMTVKLFHGSVPIADTGTGGVADVDVISHGGYTTIELTPFTTVDRVEITTGSLLSALKDAKVCGVFLRPDTDGDGIPDCAEDEGEDESEDLAYVGISEHQCEARDAAGARTGKGTVSVYVSGGKPGTSYTLFYYAVEGVEADGQQRTVTVPLQEKNGKRYFELELPVGEYYIGIGDASPQGRAVYNGAHAVVHPLQTLWLGTVDTGWNTWGNWSEGSPWGCTDVIIPSPSDSPAIAWFNGQHPDATPLRFGGRYPVLAEQAENQCAGIHFEPGAEVVHTHRLTYDAAWVDFILPGGGYRLLSAPLKEMATGDLFVGTPTGGTSVPDTYFTRWTDANYPVNRFYPRIYQRFWSKSTYGMTASNTPTAVGPGETHWTAPFNAVRQRYDMGCGFSVRPGAETDNGQYTFLLPKYHSQYWYYKPDGNPTSIYEDLSVATSDDAAIRTGRGGRFIYEPETGTPAMPVSVELKNEAGTDFLAGNPFMTHVNIARFLAGNSASVASIKLEDGAGGYVSLRADGSGGVTSSDGQTYTSIAPLQGFLVEGKGETRTCAITYTEAMLESGALTARAVHRFVTPGSGGSLCITVRTPGGGSSSCLVEMDERASDGVRPGEDTRILLDRTTGGRRVAVYTLSEGQALDIQRLGSGSGCIPVGVYCAEKTEVTLCLDGTGQWNNGRWRLVDTRDGKSYILRGGLELAAGGMHTDERRFYLEKVK</sequence>
<reference evidence="2 3" key="1">
    <citation type="submission" date="2019-04" db="EMBL/GenBank/DDBJ databases">
        <title>Microbes associate with the intestines of laboratory mice.</title>
        <authorList>
            <person name="Navarre W."/>
            <person name="Wong E."/>
            <person name="Huang K."/>
            <person name="Tropini C."/>
            <person name="Ng K."/>
            <person name="Yu B."/>
        </authorList>
    </citation>
    <scope>NUCLEOTIDE SEQUENCE [LARGE SCALE GENOMIC DNA]</scope>
    <source>
        <strain evidence="2 3">NM22_B1</strain>
    </source>
</reference>